<keyword evidence="2" id="KW-0479">Metal-binding</keyword>
<dbReference type="KEGG" id="cad:Curi_c18020"/>
<dbReference type="InterPro" id="IPR051400">
    <property type="entry name" value="HAD-like_hydrolase"/>
</dbReference>
<dbReference type="Gene3D" id="3.40.50.1000">
    <property type="entry name" value="HAD superfamily/HAD-like"/>
    <property type="match status" value="1"/>
</dbReference>
<proteinExistence type="predicted"/>
<keyword evidence="3 5" id="KW-0378">Hydrolase</keyword>
<dbReference type="RefSeq" id="WP_014967945.1">
    <property type="nucleotide sequence ID" value="NC_018664.1"/>
</dbReference>
<keyword evidence="6" id="KW-1185">Reference proteome</keyword>
<dbReference type="Pfam" id="PF00702">
    <property type="entry name" value="Hydrolase"/>
    <property type="match status" value="1"/>
</dbReference>
<dbReference type="InterPro" id="IPR036412">
    <property type="entry name" value="HAD-like_sf"/>
</dbReference>
<evidence type="ECO:0000256" key="3">
    <source>
        <dbReference type="ARBA" id="ARBA00022801"/>
    </source>
</evidence>
<evidence type="ECO:0000256" key="1">
    <source>
        <dbReference type="ARBA" id="ARBA00001946"/>
    </source>
</evidence>
<dbReference type="InterPro" id="IPR023214">
    <property type="entry name" value="HAD_sf"/>
</dbReference>
<reference evidence="5 6" key="1">
    <citation type="journal article" date="2012" name="PLoS ONE">
        <title>The purine-utilizing bacterium Clostridium acidurici 9a: a genome-guided metabolic reconsideration.</title>
        <authorList>
            <person name="Hartwich K."/>
            <person name="Poehlein A."/>
            <person name="Daniel R."/>
        </authorList>
    </citation>
    <scope>NUCLEOTIDE SEQUENCE [LARGE SCALE GENOMIC DNA]</scope>
    <source>
        <strain evidence="6">ATCC 7906 / DSM 604 / BCRC 14475 / CIP 104303 / KCTC 5404 / NCIMB 10678 / 9a</strain>
    </source>
</reference>
<dbReference type="GO" id="GO:0046872">
    <property type="term" value="F:metal ion binding"/>
    <property type="evidence" value="ECO:0007669"/>
    <property type="project" value="UniProtKB-KW"/>
</dbReference>
<dbReference type="EMBL" id="CP003326">
    <property type="protein sequence ID" value="AFS78809.1"/>
    <property type="molecule type" value="Genomic_DNA"/>
</dbReference>
<dbReference type="Gene3D" id="1.10.150.520">
    <property type="match status" value="1"/>
</dbReference>
<dbReference type="PANTHER" id="PTHR46470">
    <property type="entry name" value="N-ACYLNEURAMINATE-9-PHOSPHATASE"/>
    <property type="match status" value="1"/>
</dbReference>
<dbReference type="eggNOG" id="COG1011">
    <property type="taxonomic scope" value="Bacteria"/>
</dbReference>
<name>K0AZV4_GOTA9</name>
<evidence type="ECO:0000313" key="6">
    <source>
        <dbReference type="Proteomes" id="UP000006094"/>
    </source>
</evidence>
<dbReference type="OrthoDB" id="9797743at2"/>
<dbReference type="SFLD" id="SFLDS00003">
    <property type="entry name" value="Haloacid_Dehalogenase"/>
    <property type="match status" value="1"/>
</dbReference>
<dbReference type="GO" id="GO:0044281">
    <property type="term" value="P:small molecule metabolic process"/>
    <property type="evidence" value="ECO:0007669"/>
    <property type="project" value="UniProtKB-ARBA"/>
</dbReference>
<dbReference type="STRING" id="1128398.Curi_c18020"/>
<dbReference type="Proteomes" id="UP000006094">
    <property type="component" value="Chromosome"/>
</dbReference>
<dbReference type="SFLD" id="SFLDG01129">
    <property type="entry name" value="C1.5:_HAD__Beta-PGM__Phosphata"/>
    <property type="match status" value="1"/>
</dbReference>
<dbReference type="PANTHER" id="PTHR46470:SF2">
    <property type="entry name" value="GLYCERALDEHYDE 3-PHOSPHATE PHOSPHATASE"/>
    <property type="match status" value="1"/>
</dbReference>
<gene>
    <name evidence="5" type="ordered locus">Curi_c18020</name>
</gene>
<organism evidence="5 6">
    <name type="scientific">Gottschalkia acidurici (strain ATCC 7906 / DSM 604 / BCRC 14475 / CIP 104303 / KCTC 5404 / NCIMB 10678 / 9a)</name>
    <name type="common">Clostridium acidurici</name>
    <dbReference type="NCBI Taxonomy" id="1128398"/>
    <lineage>
        <taxon>Bacteria</taxon>
        <taxon>Bacillati</taxon>
        <taxon>Bacillota</taxon>
        <taxon>Tissierellia</taxon>
        <taxon>Tissierellales</taxon>
        <taxon>Gottschalkiaceae</taxon>
        <taxon>Gottschalkia</taxon>
    </lineage>
</organism>
<dbReference type="HOGENOM" id="CLU_064956_1_0_9"/>
<dbReference type="AlphaFoldDB" id="K0AZV4"/>
<dbReference type="PATRIC" id="fig|1128398.3.peg.1850"/>
<evidence type="ECO:0000256" key="2">
    <source>
        <dbReference type="ARBA" id="ARBA00022723"/>
    </source>
</evidence>
<protein>
    <submittedName>
        <fullName evidence="5">Haloacid dehalogenase-like hydrolase</fullName>
    </submittedName>
</protein>
<dbReference type="SUPFAM" id="SSF56784">
    <property type="entry name" value="HAD-like"/>
    <property type="match status" value="1"/>
</dbReference>
<dbReference type="GO" id="GO:0016791">
    <property type="term" value="F:phosphatase activity"/>
    <property type="evidence" value="ECO:0007669"/>
    <property type="project" value="TreeGrafter"/>
</dbReference>
<dbReference type="InterPro" id="IPR006439">
    <property type="entry name" value="HAD-SF_hydro_IA"/>
</dbReference>
<accession>K0AZV4</accession>
<evidence type="ECO:0000313" key="5">
    <source>
        <dbReference type="EMBL" id="AFS78809.1"/>
    </source>
</evidence>
<sequence length="235" mass="27463">MKNIFFDLDGTLLALDAEEFTREYFNKISEKTKCAEKGKHLTKSIWDATTSVVENKDKEKTNEQCFLEAFREKIDNVDEAMEMLEDFYRNEFTELKILAKSNEIAKKSIELLKQKGYTLVVATNPLFPKEAIIERIKWADLCPDDFEFITSYENMHYCKPHLEYYEEILEHIGGNPEETMMVGNDVQEDIVSGKLGIKTFLLNDYTIDRKEPSYTPDYVGNFEDLYKLIEKLPNV</sequence>
<dbReference type="PROSITE" id="PS01228">
    <property type="entry name" value="COF_1"/>
    <property type="match status" value="1"/>
</dbReference>
<evidence type="ECO:0000256" key="4">
    <source>
        <dbReference type="ARBA" id="ARBA00022842"/>
    </source>
</evidence>
<comment type="cofactor">
    <cofactor evidence="1">
        <name>Mg(2+)</name>
        <dbReference type="ChEBI" id="CHEBI:18420"/>
    </cofactor>
</comment>
<keyword evidence="4" id="KW-0460">Magnesium</keyword>
<dbReference type="PRINTS" id="PR00413">
    <property type="entry name" value="HADHALOGNASE"/>
</dbReference>